<dbReference type="PANTHER" id="PTHR21198:SF7">
    <property type="entry name" value="ASPARTATE-GLUTAMATE RACEMASE FAMILY"/>
    <property type="match status" value="1"/>
</dbReference>
<protein>
    <submittedName>
        <fullName evidence="3">Aspartate/glutamate racemase family protein</fullName>
    </submittedName>
</protein>
<comment type="caution">
    <text evidence="3">The sequence shown here is derived from an EMBL/GenBank/DDBJ whole genome shotgun (WGS) entry which is preliminary data.</text>
</comment>
<name>A0ABT0XLP5_9BACI</name>
<dbReference type="EMBL" id="JAMQJY010000001">
    <property type="protein sequence ID" value="MCM2676122.1"/>
    <property type="molecule type" value="Genomic_DNA"/>
</dbReference>
<dbReference type="Proteomes" id="UP001203665">
    <property type="component" value="Unassembled WGS sequence"/>
</dbReference>
<dbReference type="SUPFAM" id="SSF53681">
    <property type="entry name" value="Aspartate/glutamate racemase"/>
    <property type="match status" value="2"/>
</dbReference>
<evidence type="ECO:0000313" key="4">
    <source>
        <dbReference type="Proteomes" id="UP001203665"/>
    </source>
</evidence>
<evidence type="ECO:0000313" key="3">
    <source>
        <dbReference type="EMBL" id="MCM2676122.1"/>
    </source>
</evidence>
<gene>
    <name evidence="3" type="ORF">NDM98_11835</name>
</gene>
<evidence type="ECO:0000256" key="1">
    <source>
        <dbReference type="ARBA" id="ARBA00007847"/>
    </source>
</evidence>
<dbReference type="InterPro" id="IPR015942">
    <property type="entry name" value="Asp/Glu/hydantoin_racemase"/>
</dbReference>
<dbReference type="RefSeq" id="WP_251607829.1">
    <property type="nucleotide sequence ID" value="NZ_JAMQJY010000001.1"/>
</dbReference>
<dbReference type="InterPro" id="IPR004380">
    <property type="entry name" value="Asp_race"/>
</dbReference>
<evidence type="ECO:0000256" key="2">
    <source>
        <dbReference type="ARBA" id="ARBA00023235"/>
    </source>
</evidence>
<sequence>MKTIGFIGGLSWESTADYYKYVNEYVKCELGGLHSAKCVLHSFDFQEIVDLQKLGEWELATAKMIEAAQNLEKAGADLIVICTNTMHLMAEEVEKAISIPLIHIADAVASSIKKANMTRVGLLGTAFTMEKSFYKDRLATHGIECIIPCEIGRQDAHEIIFSELCLGDIRPESKIRYQQLINQLSENGAEGVILGCTEIPLLIKQGDSSLPVFDSTKLHAEAAVTFALERVLV</sequence>
<keyword evidence="4" id="KW-1185">Reference proteome</keyword>
<dbReference type="InterPro" id="IPR001920">
    <property type="entry name" value="Asp/Glu_race"/>
</dbReference>
<reference evidence="3" key="1">
    <citation type="submission" date="2022-06" db="EMBL/GenBank/DDBJ databases">
        <title>Alkalicoccobacillus porphyridii sp. nov., isolated from a marine red alga, Porphyridium purpureum and reclassification of Shouchella plakortidis and Shouchella gibsonii as Alkalicoccobacillus plakortidis comb. nov. and Alkalicoccobacillus gibsonii comb. nov.</title>
        <authorList>
            <person name="Kim K.H."/>
            <person name="Lee J.K."/>
            <person name="Han D.M."/>
            <person name="Baek J.H."/>
            <person name="Jeon C.O."/>
        </authorList>
    </citation>
    <scope>NUCLEOTIDE SEQUENCE</scope>
    <source>
        <strain evidence="3">DSM 19153</strain>
    </source>
</reference>
<dbReference type="Gene3D" id="3.40.50.1860">
    <property type="match status" value="2"/>
</dbReference>
<accession>A0ABT0XLP5</accession>
<keyword evidence="2" id="KW-0413">Isomerase</keyword>
<dbReference type="NCBIfam" id="TIGR00035">
    <property type="entry name" value="asp_race"/>
    <property type="match status" value="1"/>
</dbReference>
<organism evidence="3 4">
    <name type="scientific">Alkalicoccobacillus plakortidis</name>
    <dbReference type="NCBI Taxonomy" id="444060"/>
    <lineage>
        <taxon>Bacteria</taxon>
        <taxon>Bacillati</taxon>
        <taxon>Bacillota</taxon>
        <taxon>Bacilli</taxon>
        <taxon>Bacillales</taxon>
        <taxon>Bacillaceae</taxon>
        <taxon>Alkalicoccobacillus</taxon>
    </lineage>
</organism>
<comment type="similarity">
    <text evidence="1">Belongs to the aspartate/glutamate racemases family.</text>
</comment>
<dbReference type="InterPro" id="IPR033134">
    <property type="entry name" value="Asp/Glu_racemase_AS_2"/>
</dbReference>
<dbReference type="PROSITE" id="PS00924">
    <property type="entry name" value="ASP_GLU_RACEMASE_2"/>
    <property type="match status" value="1"/>
</dbReference>
<dbReference type="InterPro" id="IPR018187">
    <property type="entry name" value="Asp/Glu_racemase_AS_1"/>
</dbReference>
<dbReference type="PROSITE" id="PS00923">
    <property type="entry name" value="ASP_GLU_RACEMASE_1"/>
    <property type="match status" value="1"/>
</dbReference>
<proteinExistence type="inferred from homology"/>
<dbReference type="Pfam" id="PF01177">
    <property type="entry name" value="Asp_Glu_race"/>
    <property type="match status" value="1"/>
</dbReference>
<dbReference type="PANTHER" id="PTHR21198">
    <property type="entry name" value="GLUTAMATE RACEMASE"/>
    <property type="match status" value="1"/>
</dbReference>